<evidence type="ECO:0000313" key="1">
    <source>
        <dbReference type="EMBL" id="OQP39379.1"/>
    </source>
</evidence>
<dbReference type="PANTHER" id="PTHR46017">
    <property type="entry name" value="ALPHA-MANNOSIDASE 2C1"/>
    <property type="match status" value="1"/>
</dbReference>
<sequence>MAAGRQVTSQLRMSWPPNITGARRSRERHWQKKIEGNKAAYFEEADKISQELIAKALASVTTEGSNTIAVINTLSWPRNGLVVLPAGQSNAGDRVVDETNKEVPAQRLTSGELVFQSASIPALALKTYKITAGTCSITSMLKAGAFSLQNDKLSLTIDEKTGSIKSLTEVKANRELIDTTAAFQLNSFNYVPGVWDGRQSSGNSIPATDIAVKVKEQGPLIVSLLITSKAPGSRGR</sequence>
<dbReference type="EMBL" id="LWBO01000084">
    <property type="protein sequence ID" value="OQP39379.1"/>
    <property type="molecule type" value="Genomic_DNA"/>
</dbReference>
<dbReference type="SUPFAM" id="SSF74650">
    <property type="entry name" value="Galactose mutarotase-like"/>
    <property type="match status" value="1"/>
</dbReference>
<proteinExistence type="predicted"/>
<keyword evidence="2" id="KW-1185">Reference proteome</keyword>
<gene>
    <name evidence="1" type="ORF">A4D02_18860</name>
</gene>
<dbReference type="InterPro" id="IPR011013">
    <property type="entry name" value="Gal_mutarotase_sf_dom"/>
</dbReference>
<name>A0ABX3NP08_9BACT</name>
<dbReference type="Gene3D" id="2.60.40.1180">
    <property type="entry name" value="Golgi alpha-mannosidase II"/>
    <property type="match status" value="1"/>
</dbReference>
<evidence type="ECO:0000313" key="2">
    <source>
        <dbReference type="Proteomes" id="UP000192277"/>
    </source>
</evidence>
<comment type="caution">
    <text evidence="1">The sequence shown here is derived from an EMBL/GenBank/DDBJ whole genome shotgun (WGS) entry which is preliminary data.</text>
</comment>
<protein>
    <submittedName>
        <fullName evidence="1">Uncharacterized protein</fullName>
    </submittedName>
</protein>
<dbReference type="PANTHER" id="PTHR46017:SF1">
    <property type="entry name" value="ALPHA-MANNOSIDASE 2C1"/>
    <property type="match status" value="1"/>
</dbReference>
<reference evidence="1 2" key="1">
    <citation type="submission" date="2016-04" db="EMBL/GenBank/DDBJ databases">
        <authorList>
            <person name="Chen L."/>
            <person name="Zhuang W."/>
            <person name="Wang G."/>
        </authorList>
    </citation>
    <scope>NUCLEOTIDE SEQUENCE [LARGE SCALE GENOMIC DNA]</scope>
    <source>
        <strain evidence="2">GR20</strain>
    </source>
</reference>
<accession>A0ABX3NP08</accession>
<dbReference type="InterPro" id="IPR013780">
    <property type="entry name" value="Glyco_hydro_b"/>
</dbReference>
<dbReference type="Proteomes" id="UP000192277">
    <property type="component" value="Unassembled WGS sequence"/>
</dbReference>
<organism evidence="1 2">
    <name type="scientific">Niastella koreensis</name>
    <dbReference type="NCBI Taxonomy" id="354356"/>
    <lineage>
        <taxon>Bacteria</taxon>
        <taxon>Pseudomonadati</taxon>
        <taxon>Bacteroidota</taxon>
        <taxon>Chitinophagia</taxon>
        <taxon>Chitinophagales</taxon>
        <taxon>Chitinophagaceae</taxon>
        <taxon>Niastella</taxon>
    </lineage>
</organism>